<keyword evidence="8" id="KW-1185">Reference proteome</keyword>
<organism evidence="7 8">
    <name type="scientific">Epichloe bromicola</name>
    <dbReference type="NCBI Taxonomy" id="79588"/>
    <lineage>
        <taxon>Eukaryota</taxon>
        <taxon>Fungi</taxon>
        <taxon>Dikarya</taxon>
        <taxon>Ascomycota</taxon>
        <taxon>Pezizomycotina</taxon>
        <taxon>Sordariomycetes</taxon>
        <taxon>Hypocreomycetidae</taxon>
        <taxon>Hypocreales</taxon>
        <taxon>Clavicipitaceae</taxon>
        <taxon>Epichloe</taxon>
    </lineage>
</organism>
<protein>
    <recommendedName>
        <fullName evidence="6">MARVEL domain-containing protein</fullName>
    </recommendedName>
</protein>
<dbReference type="InterPro" id="IPR008253">
    <property type="entry name" value="Marvel"/>
</dbReference>
<evidence type="ECO:0000256" key="2">
    <source>
        <dbReference type="ARBA" id="ARBA00022692"/>
    </source>
</evidence>
<dbReference type="Proteomes" id="UP001562357">
    <property type="component" value="Unassembled WGS sequence"/>
</dbReference>
<evidence type="ECO:0000259" key="6">
    <source>
        <dbReference type="Pfam" id="PF01284"/>
    </source>
</evidence>
<proteinExistence type="predicted"/>
<gene>
    <name evidence="7" type="primary">g5843</name>
    <name evidence="7" type="ORF">EsDP_00005843</name>
</gene>
<feature type="transmembrane region" description="Helical" evidence="5">
    <location>
        <begin position="42"/>
        <end position="62"/>
    </location>
</feature>
<comment type="caution">
    <text evidence="7">The sequence shown here is derived from an EMBL/GenBank/DDBJ whole genome shotgun (WGS) entry which is preliminary data.</text>
</comment>
<feature type="transmembrane region" description="Helical" evidence="5">
    <location>
        <begin position="69"/>
        <end position="94"/>
    </location>
</feature>
<evidence type="ECO:0000313" key="7">
    <source>
        <dbReference type="EMBL" id="GAB0137583.1"/>
    </source>
</evidence>
<dbReference type="Pfam" id="PF01284">
    <property type="entry name" value="MARVEL"/>
    <property type="match status" value="1"/>
</dbReference>
<keyword evidence="3 5" id="KW-1133">Transmembrane helix</keyword>
<name>A0ABQ0CVX2_9HYPO</name>
<keyword evidence="4 5" id="KW-0472">Membrane</keyword>
<evidence type="ECO:0000256" key="5">
    <source>
        <dbReference type="SAM" id="Phobius"/>
    </source>
</evidence>
<evidence type="ECO:0000256" key="4">
    <source>
        <dbReference type="ARBA" id="ARBA00023136"/>
    </source>
</evidence>
<reference evidence="8" key="1">
    <citation type="submission" date="2024-06" db="EMBL/GenBank/DDBJ databases">
        <title>Draft Genome Sequences of Epichloe bromicola Strains Isolated from Elymus ciliaris.</title>
        <authorList>
            <consortium name="Epichloe bromicola genome sequencing consortium"/>
            <person name="Miura A."/>
            <person name="Imano S."/>
            <person name="Ashida A."/>
            <person name="Sato I."/>
            <person name="Chiba S."/>
            <person name="Tanaka A."/>
            <person name="Camagna M."/>
            <person name="Takemoto D."/>
        </authorList>
    </citation>
    <scope>NUCLEOTIDE SEQUENCE [LARGE SCALE GENOMIC DNA]</scope>
    <source>
        <strain evidence="8">DP</strain>
    </source>
</reference>
<dbReference type="EMBL" id="BAAFGZ010000295">
    <property type="protein sequence ID" value="GAB0137583.1"/>
    <property type="molecule type" value="Genomic_DNA"/>
</dbReference>
<dbReference type="PANTHER" id="PTHR37451:SF1">
    <property type="entry name" value="MARVEL DOMAIN-CONTAINING PROTEIN"/>
    <property type="match status" value="1"/>
</dbReference>
<feature type="domain" description="MARVEL" evidence="6">
    <location>
        <begin position="9"/>
        <end position="135"/>
    </location>
</feature>
<feature type="transmembrane region" description="Helical" evidence="5">
    <location>
        <begin position="114"/>
        <end position="138"/>
    </location>
</feature>
<feature type="transmembrane region" description="Helical" evidence="5">
    <location>
        <begin position="7"/>
        <end position="30"/>
    </location>
</feature>
<evidence type="ECO:0000313" key="8">
    <source>
        <dbReference type="Proteomes" id="UP001562357"/>
    </source>
</evidence>
<evidence type="ECO:0000256" key="3">
    <source>
        <dbReference type="ARBA" id="ARBA00022989"/>
    </source>
</evidence>
<sequence length="169" mass="18282">MELPPIVTIGLYGAIALFNIISLGLLAYAVNSWRGYSFFSSSVNFMLFNTIWTFPVLVYLAVVPRVAAALYLSVVALGLLAITTIFWFAGSIALADYLGVSDCDGGDFCSVYKASQAATAFGFFIWIMFTVLLAFEALRFFKHGIKGRANADVSGTQMTSQTEPQAAVV</sequence>
<accession>A0ABQ0CVX2</accession>
<comment type="subcellular location">
    <subcellularLocation>
        <location evidence="1">Membrane</location>
        <topology evidence="1">Multi-pass membrane protein</topology>
    </subcellularLocation>
</comment>
<dbReference type="PANTHER" id="PTHR37451">
    <property type="entry name" value="MARVEL DOMAIN"/>
    <property type="match status" value="1"/>
</dbReference>
<evidence type="ECO:0000256" key="1">
    <source>
        <dbReference type="ARBA" id="ARBA00004141"/>
    </source>
</evidence>
<keyword evidence="2 5" id="KW-0812">Transmembrane</keyword>